<accession>A0A849A6F9</accession>
<proteinExistence type="predicted"/>
<sequence>MSEVQQSAVVTMMLADYAVSDQLGKLQMIGGGLQVLARDHNTGATAPFAVVVSMSFPAQVFNEQYAFELVLEDAAGAPAAMSSTVTGPAGAVPGGGSMRFGQNLQVEEPSFPGAGVPRRAMPARSQVVLHFNNGLPLPAGQVLTWRVRIDGDSKPEWSLPFFVAAPATGPVVG</sequence>
<dbReference type="EMBL" id="JABEND010000001">
    <property type="protein sequence ID" value="NNG34611.1"/>
    <property type="molecule type" value="Genomic_DNA"/>
</dbReference>
<comment type="caution">
    <text evidence="1">The sequence shown here is derived from an EMBL/GenBank/DDBJ whole genome shotgun (WGS) entry which is preliminary data.</text>
</comment>
<evidence type="ECO:0000313" key="2">
    <source>
        <dbReference type="Proteomes" id="UP000562984"/>
    </source>
</evidence>
<evidence type="ECO:0000313" key="1">
    <source>
        <dbReference type="EMBL" id="NNG34611.1"/>
    </source>
</evidence>
<dbReference type="AlphaFoldDB" id="A0A849A6F9"/>
<dbReference type="RefSeq" id="WP_171198218.1">
    <property type="nucleotide sequence ID" value="NZ_JABEND010000001.1"/>
</dbReference>
<dbReference type="Proteomes" id="UP000562984">
    <property type="component" value="Unassembled WGS sequence"/>
</dbReference>
<gene>
    <name evidence="1" type="ORF">HKD39_02515</name>
</gene>
<protein>
    <submittedName>
        <fullName evidence="1">Uncharacterized protein</fullName>
    </submittedName>
</protein>
<organism evidence="1 2">
    <name type="scientific">Nakamurella aerolata</name>
    <dbReference type="NCBI Taxonomy" id="1656892"/>
    <lineage>
        <taxon>Bacteria</taxon>
        <taxon>Bacillati</taxon>
        <taxon>Actinomycetota</taxon>
        <taxon>Actinomycetes</taxon>
        <taxon>Nakamurellales</taxon>
        <taxon>Nakamurellaceae</taxon>
        <taxon>Nakamurella</taxon>
    </lineage>
</organism>
<name>A0A849A6F9_9ACTN</name>
<reference evidence="1 2" key="1">
    <citation type="submission" date="2020-05" db="EMBL/GenBank/DDBJ databases">
        <title>Nakamurella sp. DB0629 isolated from air conditioner.</title>
        <authorList>
            <person name="Kim D.H."/>
            <person name="Kim D.-U."/>
        </authorList>
    </citation>
    <scope>NUCLEOTIDE SEQUENCE [LARGE SCALE GENOMIC DNA]</scope>
    <source>
        <strain evidence="1 2">DB0629</strain>
    </source>
</reference>
<keyword evidence="2" id="KW-1185">Reference proteome</keyword>